<protein>
    <submittedName>
        <fullName evidence="2">Endonuclease domain-containing protein</fullName>
    </submittedName>
</protein>
<keyword evidence="3" id="KW-1185">Reference proteome</keyword>
<organism evidence="2 3">
    <name type="scientific">Antarcticibacterium arcticum</name>
    <dbReference type="NCBI Taxonomy" id="2585771"/>
    <lineage>
        <taxon>Bacteria</taxon>
        <taxon>Pseudomonadati</taxon>
        <taxon>Bacteroidota</taxon>
        <taxon>Flavobacteriia</taxon>
        <taxon>Flavobacteriales</taxon>
        <taxon>Flavobacteriaceae</taxon>
        <taxon>Antarcticibacterium</taxon>
    </lineage>
</organism>
<dbReference type="InterPro" id="IPR047216">
    <property type="entry name" value="Endonuclease_DUF559_bact"/>
</dbReference>
<reference evidence="2 3" key="1">
    <citation type="submission" date="2019-08" db="EMBL/GenBank/DDBJ databases">
        <title>Antarcticibacterium arcticum sp. nov., a bacterium isolated from marine sediment of the Canadian Beaufort Sea.</title>
        <authorList>
            <person name="Lee Y.M."/>
            <person name="Baek K."/>
            <person name="Lee D.-H."/>
            <person name="Shin S.C."/>
            <person name="Jin Y.K."/>
            <person name="Park Y."/>
        </authorList>
    </citation>
    <scope>NUCLEOTIDE SEQUENCE [LARGE SCALE GENOMIC DNA]</scope>
    <source>
        <strain evidence="2 3">PAMC 28998</strain>
    </source>
</reference>
<dbReference type="OrthoDB" id="9798754at2"/>
<proteinExistence type="predicted"/>
<dbReference type="GO" id="GO:0004519">
    <property type="term" value="F:endonuclease activity"/>
    <property type="evidence" value="ECO:0007669"/>
    <property type="project" value="UniProtKB-KW"/>
</dbReference>
<dbReference type="PANTHER" id="PTHR38590">
    <property type="entry name" value="BLL0828 PROTEIN"/>
    <property type="match status" value="1"/>
</dbReference>
<dbReference type="InterPro" id="IPR007569">
    <property type="entry name" value="DUF559"/>
</dbReference>
<keyword evidence="2" id="KW-0378">Hydrolase</keyword>
<accession>A0A5B8YPA4</accession>
<dbReference type="PANTHER" id="PTHR38590:SF1">
    <property type="entry name" value="BLL0828 PROTEIN"/>
    <property type="match status" value="1"/>
</dbReference>
<dbReference type="EMBL" id="CP042476">
    <property type="protein sequence ID" value="QED39088.1"/>
    <property type="molecule type" value="Genomic_DNA"/>
</dbReference>
<dbReference type="SUPFAM" id="SSF52980">
    <property type="entry name" value="Restriction endonuclease-like"/>
    <property type="match status" value="1"/>
</dbReference>
<dbReference type="InterPro" id="IPR011335">
    <property type="entry name" value="Restrct_endonuc-II-like"/>
</dbReference>
<gene>
    <name evidence="2" type="ORF">FK178_08360</name>
</gene>
<evidence type="ECO:0000259" key="1">
    <source>
        <dbReference type="Pfam" id="PF04480"/>
    </source>
</evidence>
<dbReference type="AlphaFoldDB" id="A0A5B8YPA4"/>
<dbReference type="KEGG" id="anp:FK178_08360"/>
<feature type="domain" description="DUF559" evidence="1">
    <location>
        <begin position="11"/>
        <end position="115"/>
    </location>
</feature>
<keyword evidence="2" id="KW-0255">Endonuclease</keyword>
<dbReference type="Gene3D" id="3.40.960.10">
    <property type="entry name" value="VSR Endonuclease"/>
    <property type="match status" value="1"/>
</dbReference>
<dbReference type="CDD" id="cd01038">
    <property type="entry name" value="Endonuclease_DUF559"/>
    <property type="match status" value="1"/>
</dbReference>
<keyword evidence="2" id="KW-0540">Nuclease</keyword>
<evidence type="ECO:0000313" key="2">
    <source>
        <dbReference type="EMBL" id="QED39088.1"/>
    </source>
</evidence>
<dbReference type="Pfam" id="PF04480">
    <property type="entry name" value="DUF559"/>
    <property type="match status" value="1"/>
</dbReference>
<evidence type="ECO:0000313" key="3">
    <source>
        <dbReference type="Proteomes" id="UP000321954"/>
    </source>
</evidence>
<sequence>MYKGAPPENFAKAEILRKNMTEPEKLLWNRLKNNSWGYKFRRQHPLHIFIVDFYCHSLKLVIEVDGGYHESPAQKLKDKERSEIIEFQDLTILRFSNEEVINRIEKVLVAIEEIINSYPRP</sequence>
<name>A0A5B8YPA4_9FLAO</name>
<dbReference type="Proteomes" id="UP000321954">
    <property type="component" value="Chromosome"/>
</dbReference>